<sequence>MNENDTTQTGSTTCEGDDCSVRLHGPWRLCNDCREPPLFECRNCNHTYADDHDFCPNCNYASVEARDRDDDSEEAFTATVESVATAVALLADKHDGDVPAEELEAAGEVLEIANDLFGHEAGDRQ</sequence>
<dbReference type="RefSeq" id="WP_006600418.1">
    <property type="nucleotide sequence ID" value="NZ_AOLL01000009.1"/>
</dbReference>
<dbReference type="AlphaFoldDB" id="M0IDQ7"/>
<organism evidence="1 2">
    <name type="scientific">Haloferax volcanii JCM 10717</name>
    <dbReference type="NCBI Taxonomy" id="1227458"/>
    <lineage>
        <taxon>Archaea</taxon>
        <taxon>Methanobacteriati</taxon>
        <taxon>Methanobacteriota</taxon>
        <taxon>Stenosarchaea group</taxon>
        <taxon>Halobacteria</taxon>
        <taxon>Halobacteriales</taxon>
        <taxon>Haloferacaceae</taxon>
        <taxon>Haloferax</taxon>
    </lineage>
</organism>
<reference evidence="1 2" key="1">
    <citation type="journal article" date="2014" name="PLoS Genet.">
        <title>Phylogenetically driven sequencing of extremely halophilic archaea reveals strategies for static and dynamic osmo-response.</title>
        <authorList>
            <person name="Becker E.A."/>
            <person name="Seitzer P.M."/>
            <person name="Tritt A."/>
            <person name="Larsen D."/>
            <person name="Krusor M."/>
            <person name="Yao A.I."/>
            <person name="Wu D."/>
            <person name="Madern D."/>
            <person name="Eisen J.A."/>
            <person name="Darling A.E."/>
            <person name="Facciotti M.T."/>
        </authorList>
    </citation>
    <scope>NUCLEOTIDE SEQUENCE [LARGE SCALE GENOMIC DNA]</scope>
    <source>
        <strain evidence="1 2">JCM 10717</strain>
    </source>
</reference>
<evidence type="ECO:0000313" key="1">
    <source>
        <dbReference type="EMBL" id="ELZ93554.1"/>
    </source>
</evidence>
<comment type="caution">
    <text evidence="1">The sequence shown here is derived from an EMBL/GenBank/DDBJ whole genome shotgun (WGS) entry which is preliminary data.</text>
</comment>
<gene>
    <name evidence="1" type="ORF">C452_05018</name>
</gene>
<dbReference type="EMBL" id="AOLL01000009">
    <property type="protein sequence ID" value="ELZ93554.1"/>
    <property type="molecule type" value="Genomic_DNA"/>
</dbReference>
<name>M0IDQ7_HALVO</name>
<accession>M0IDQ7</accession>
<evidence type="ECO:0000313" key="2">
    <source>
        <dbReference type="Proteomes" id="UP000011577"/>
    </source>
</evidence>
<proteinExistence type="predicted"/>
<dbReference type="Proteomes" id="UP000011577">
    <property type="component" value="Unassembled WGS sequence"/>
</dbReference>
<protein>
    <submittedName>
        <fullName evidence="1">Uncharacterized protein</fullName>
    </submittedName>
</protein>
<dbReference type="PATRIC" id="fig|1227458.3.peg.972"/>